<dbReference type="Proteomes" id="UP000589984">
    <property type="component" value="Unassembled WGS sequence"/>
</dbReference>
<accession>A0A7Y6RB63</accession>
<dbReference type="InterPro" id="IPR009270">
    <property type="entry name" value="DUF927"/>
</dbReference>
<organism evidence="3 4">
    <name type="scientific">Vreelandella maris</name>
    <dbReference type="NCBI Taxonomy" id="2729617"/>
    <lineage>
        <taxon>Bacteria</taxon>
        <taxon>Pseudomonadati</taxon>
        <taxon>Pseudomonadota</taxon>
        <taxon>Gammaproteobacteria</taxon>
        <taxon>Oceanospirillales</taxon>
        <taxon>Halomonadaceae</taxon>
        <taxon>Vreelandella</taxon>
    </lineage>
</organism>
<proteinExistence type="predicted"/>
<reference evidence="3 4" key="1">
    <citation type="submission" date="2020-06" db="EMBL/GenBank/DDBJ databases">
        <title>Halomonas sp. QX-1 draft genome sequence.</title>
        <authorList>
            <person name="Qiu X."/>
        </authorList>
    </citation>
    <scope>NUCLEOTIDE SEQUENCE [LARGE SCALE GENOMIC DNA]</scope>
    <source>
        <strain evidence="3 4">QX-1</strain>
    </source>
</reference>
<feature type="region of interest" description="Disordered" evidence="1">
    <location>
        <begin position="1"/>
        <end position="110"/>
    </location>
</feature>
<gene>
    <name evidence="3" type="ORF">HUO07_06190</name>
</gene>
<evidence type="ECO:0000259" key="2">
    <source>
        <dbReference type="Pfam" id="PF06048"/>
    </source>
</evidence>
<evidence type="ECO:0000313" key="3">
    <source>
        <dbReference type="EMBL" id="NVF13760.1"/>
    </source>
</evidence>
<sequence>MSWNHTDNHELFDTSLEEDQSRLTTKAAGTVGTAGTGGYKKPKNSSLGNDTGVPTSENSAGTPGTDSQDAIDQSKQESVSAKELASLDVEAPLGKEASPGESEPLDGSIKRPSFTSHADWFYIGSKRLPPGLWWHGIRHGQDGAANDDIYIAGPIEVIAISRDEHGGNFGRQVRFMNTEGKWCRRVLPMRLLSEGGAELRRELLDMGHTHSLKHRNRLADYIMESQPEARLVAATTTGWHDNSRAFVLPERTIGNQDYCFSADSSRSSYFDARGTPEGWKQHVAGRAMNNPILMLGICVALAGPLIWPAKQQPSGGLGFNLRGGSSKGKTTCLQMASSVWGSPQFMRQWSGTGNGIEALAASQNDTCMVLDEISQASPYEAGNMVYLVANGVGKQRAARTGGIREAQRWRLMLLSSGERSLASHMSEAGKKAKAGQDARLLDIPATSRRYGAFDDTQGMTPSDFANAIKTATAEHYGHAGSAFIQHLIKQSDLPALYRDTMEDPAFTGAKDGVSSRAAGAFGLLAMAGELATDAGLTGWAPGSSIEAIGTCFQLWQSERGSLPPEEQAIMDGIANFIQRHGDSRFSEMGAPSGENKPGVRDRAGYWADMAEGRVFYFHRSALEEAASGYDPKMIASVLDKVGWLYEKESGRFALNKRTPNGLQRLYAVLPKEGDQ</sequence>
<dbReference type="EMBL" id="JABWCV010000005">
    <property type="protein sequence ID" value="NVF13760.1"/>
    <property type="molecule type" value="Genomic_DNA"/>
</dbReference>
<feature type="compositionally biased region" description="Polar residues" evidence="1">
    <location>
        <begin position="44"/>
        <end position="79"/>
    </location>
</feature>
<name>A0A7Y6RB63_9GAMM</name>
<dbReference type="AlphaFoldDB" id="A0A7Y6RB63"/>
<keyword evidence="4" id="KW-1185">Reference proteome</keyword>
<feature type="domain" description="DUF927" evidence="2">
    <location>
        <begin position="130"/>
        <end position="407"/>
    </location>
</feature>
<feature type="compositionally biased region" description="Basic and acidic residues" evidence="1">
    <location>
        <begin position="1"/>
        <end position="12"/>
    </location>
</feature>
<protein>
    <submittedName>
        <fullName evidence="3">DUF927 domain-containing protein</fullName>
    </submittedName>
</protein>
<evidence type="ECO:0000256" key="1">
    <source>
        <dbReference type="SAM" id="MobiDB-lite"/>
    </source>
</evidence>
<comment type="caution">
    <text evidence="3">The sequence shown here is derived from an EMBL/GenBank/DDBJ whole genome shotgun (WGS) entry which is preliminary data.</text>
</comment>
<dbReference type="Pfam" id="PF06048">
    <property type="entry name" value="DUF927"/>
    <property type="match status" value="1"/>
</dbReference>
<evidence type="ECO:0000313" key="4">
    <source>
        <dbReference type="Proteomes" id="UP000589984"/>
    </source>
</evidence>
<dbReference type="RefSeq" id="WP_176302831.1">
    <property type="nucleotide sequence ID" value="NZ_JABWCV010000005.1"/>
</dbReference>